<evidence type="ECO:0008006" key="3">
    <source>
        <dbReference type="Google" id="ProtNLM"/>
    </source>
</evidence>
<gene>
    <name evidence="1" type="ORF">OG469_30010</name>
</gene>
<dbReference type="Proteomes" id="UP001432014">
    <property type="component" value="Chromosome"/>
</dbReference>
<proteinExistence type="predicted"/>
<sequence>MRRVGGVLAALVLLGGVLFAVLHRAPAGDGGITVVKGVIGSEKREFFADPEVVAELKAQHLRVDAITTGSWQMADADLSGNDFAFPASLSPAEEIRARHKVSGEPVRPFYSPLVVIAHAPVAEVLRSNGLAARAESGVWTFKMDQYLDAVRRDRNWSDLKDVAGHAELAGAVYVTTTDPATSSSGALHLAEVSYLANERRVVSDDAGVGRVRDLVRKVTAMQGDQKTSSDGPFKDFLSNVGSPLVLVYESQVAALTAQGRPTGDLVVLYPDTTVSSDHTMVGLTDNGKKLADLLRDDAKLRALAVRYGFRPQGDPAAFGAALNAKAGPVFASDLSAAGIQQAPVPAVKVLNQLVDAAKGK</sequence>
<evidence type="ECO:0000313" key="2">
    <source>
        <dbReference type="Proteomes" id="UP001432014"/>
    </source>
</evidence>
<dbReference type="RefSeq" id="WP_329494524.1">
    <property type="nucleotide sequence ID" value="NZ_CP108460.1"/>
</dbReference>
<keyword evidence="2" id="KW-1185">Reference proteome</keyword>
<evidence type="ECO:0000313" key="1">
    <source>
        <dbReference type="EMBL" id="WUS59370.1"/>
    </source>
</evidence>
<organism evidence="1 2">
    <name type="scientific">Kitasatospora herbaricolor</name>
    <dbReference type="NCBI Taxonomy" id="68217"/>
    <lineage>
        <taxon>Bacteria</taxon>
        <taxon>Bacillati</taxon>
        <taxon>Actinomycetota</taxon>
        <taxon>Actinomycetes</taxon>
        <taxon>Kitasatosporales</taxon>
        <taxon>Streptomycetaceae</taxon>
        <taxon>Kitasatospora</taxon>
    </lineage>
</organism>
<accession>A0ABZ1WFB9</accession>
<name>A0ABZ1WFB9_9ACTN</name>
<protein>
    <recommendedName>
        <fullName evidence="3">Extracellular solute-binding protein</fullName>
    </recommendedName>
</protein>
<dbReference type="EMBL" id="CP108482">
    <property type="protein sequence ID" value="WUS59370.1"/>
    <property type="molecule type" value="Genomic_DNA"/>
</dbReference>
<reference evidence="1 2" key="1">
    <citation type="submission" date="2022-10" db="EMBL/GenBank/DDBJ databases">
        <title>The complete genomes of actinobacterial strains from the NBC collection.</title>
        <authorList>
            <person name="Joergensen T.S."/>
            <person name="Alvarez Arevalo M."/>
            <person name="Sterndorff E.B."/>
            <person name="Faurdal D."/>
            <person name="Vuksanovic O."/>
            <person name="Mourched A.-S."/>
            <person name="Charusanti P."/>
            <person name="Shaw S."/>
            <person name="Blin K."/>
            <person name="Weber T."/>
        </authorList>
    </citation>
    <scope>NUCLEOTIDE SEQUENCE [LARGE SCALE GENOMIC DNA]</scope>
    <source>
        <strain evidence="1 2">NBC_01247</strain>
    </source>
</reference>